<dbReference type="Proteomes" id="UP000727993">
    <property type="component" value="Unassembled WGS sequence"/>
</dbReference>
<dbReference type="Pfam" id="PF13561">
    <property type="entry name" value="adh_short_C2"/>
    <property type="match status" value="1"/>
</dbReference>
<dbReference type="PANTHER" id="PTHR43639">
    <property type="entry name" value="OXIDOREDUCTASE, SHORT-CHAIN DEHYDROGENASE/REDUCTASE FAMILY (AFU_ORTHOLOGUE AFUA_5G02870)"/>
    <property type="match status" value="1"/>
</dbReference>
<dbReference type="SUPFAM" id="SSF51735">
    <property type="entry name" value="NAD(P)-binding Rossmann-fold domains"/>
    <property type="match status" value="1"/>
</dbReference>
<dbReference type="InterPro" id="IPR036291">
    <property type="entry name" value="NAD(P)-bd_dom_sf"/>
</dbReference>
<proteinExistence type="inferred from homology"/>
<dbReference type="PANTHER" id="PTHR43639:SF1">
    <property type="entry name" value="SHORT-CHAIN DEHYDROGENASE_REDUCTASE FAMILY PROTEIN"/>
    <property type="match status" value="1"/>
</dbReference>
<dbReference type="AlphaFoldDB" id="A0A936NES5"/>
<evidence type="ECO:0000256" key="2">
    <source>
        <dbReference type="ARBA" id="ARBA00023002"/>
    </source>
</evidence>
<keyword evidence="2" id="KW-0560">Oxidoreductase</keyword>
<gene>
    <name evidence="3" type="ORF">IPN02_14670</name>
</gene>
<dbReference type="Gene3D" id="3.40.50.720">
    <property type="entry name" value="NAD(P)-binding Rossmann-like Domain"/>
    <property type="match status" value="1"/>
</dbReference>
<evidence type="ECO:0000256" key="1">
    <source>
        <dbReference type="ARBA" id="ARBA00006484"/>
    </source>
</evidence>
<accession>A0A936NES5</accession>
<reference evidence="3 4" key="1">
    <citation type="submission" date="2020-10" db="EMBL/GenBank/DDBJ databases">
        <title>Connecting structure to function with the recovery of over 1000 high-quality activated sludge metagenome-assembled genomes encoding full-length rRNA genes using long-read sequencing.</title>
        <authorList>
            <person name="Singleton C.M."/>
            <person name="Petriglieri F."/>
            <person name="Kristensen J.M."/>
            <person name="Kirkegaard R.H."/>
            <person name="Michaelsen T.Y."/>
            <person name="Andersen M.H."/>
            <person name="Karst S.M."/>
            <person name="Dueholm M.S."/>
            <person name="Nielsen P.H."/>
            <person name="Albertsen M."/>
        </authorList>
    </citation>
    <scope>NUCLEOTIDE SEQUENCE [LARGE SCALE GENOMIC DNA]</scope>
    <source>
        <strain evidence="3">Lyne_18-Q3-R50-59_MAXAC.006</strain>
    </source>
</reference>
<sequence length="259" mass="26442">MDQNEPQDFAGLDGVALVTGGSGGLGSAVAVMLARRGADVAITYRNNADRAAEVVAAIEATGRRGSAHQLVADDAEGAAALVEEVSADGLHTLVHAAGPLIPQRHLSRINPGDLTPQMTDEIAGFFNVAQPALPHLRRSKGSIVAITTAATRRFPVRDGLSAAGKGAVEQLCWGLAAEEGRFGIRVNCVGPGMTTAGMAQDLTASGDLAEVDFAAATANIPLKRFGDAADIAEAVCFLASTRAGYISGQHLAVDGGYGV</sequence>
<dbReference type="EMBL" id="JADJZA010000008">
    <property type="protein sequence ID" value="MBK9298043.1"/>
    <property type="molecule type" value="Genomic_DNA"/>
</dbReference>
<evidence type="ECO:0000313" key="4">
    <source>
        <dbReference type="Proteomes" id="UP000727993"/>
    </source>
</evidence>
<comment type="caution">
    <text evidence="3">The sequence shown here is derived from an EMBL/GenBank/DDBJ whole genome shotgun (WGS) entry which is preliminary data.</text>
</comment>
<comment type="similarity">
    <text evidence="1">Belongs to the short-chain dehydrogenases/reductases (SDR) family.</text>
</comment>
<dbReference type="PRINTS" id="PR00081">
    <property type="entry name" value="GDHRDH"/>
</dbReference>
<organism evidence="3 4">
    <name type="scientific">Candidatus Neomicrothrix subdominans</name>
    <dbReference type="NCBI Taxonomy" id="2954438"/>
    <lineage>
        <taxon>Bacteria</taxon>
        <taxon>Bacillati</taxon>
        <taxon>Actinomycetota</taxon>
        <taxon>Acidimicrobiia</taxon>
        <taxon>Acidimicrobiales</taxon>
        <taxon>Microthrixaceae</taxon>
        <taxon>Candidatus Neomicrothrix</taxon>
    </lineage>
</organism>
<dbReference type="InterPro" id="IPR002347">
    <property type="entry name" value="SDR_fam"/>
</dbReference>
<dbReference type="CDD" id="cd05233">
    <property type="entry name" value="SDR_c"/>
    <property type="match status" value="1"/>
</dbReference>
<protein>
    <submittedName>
        <fullName evidence="3">SDR family oxidoreductase</fullName>
    </submittedName>
</protein>
<name>A0A936NES5_9ACTN</name>
<dbReference type="GO" id="GO:0016491">
    <property type="term" value="F:oxidoreductase activity"/>
    <property type="evidence" value="ECO:0007669"/>
    <property type="project" value="UniProtKB-KW"/>
</dbReference>
<evidence type="ECO:0000313" key="3">
    <source>
        <dbReference type="EMBL" id="MBK9298043.1"/>
    </source>
</evidence>